<reference evidence="1 2" key="1">
    <citation type="submission" date="2019-07" db="EMBL/GenBank/DDBJ databases">
        <title>Draft genome for Aliikangiella sp. M105.</title>
        <authorList>
            <person name="Wang G."/>
        </authorList>
    </citation>
    <scope>NUCLEOTIDE SEQUENCE [LARGE SCALE GENOMIC DNA]</scope>
    <source>
        <strain evidence="1 2">M105</strain>
    </source>
</reference>
<comment type="caution">
    <text evidence="1">The sequence shown here is derived from an EMBL/GenBank/DDBJ whole genome shotgun (WGS) entry which is preliminary data.</text>
</comment>
<evidence type="ECO:0000313" key="2">
    <source>
        <dbReference type="Proteomes" id="UP000315439"/>
    </source>
</evidence>
<gene>
    <name evidence="1" type="ORF">FLL46_06925</name>
</gene>
<dbReference type="RefSeq" id="WP_142892762.1">
    <property type="nucleotide sequence ID" value="NZ_ML660162.1"/>
</dbReference>
<evidence type="ECO:0000313" key="1">
    <source>
        <dbReference type="EMBL" id="TQV88253.1"/>
    </source>
</evidence>
<protein>
    <recommendedName>
        <fullName evidence="3">Lipoprotein</fullName>
    </recommendedName>
</protein>
<keyword evidence="2" id="KW-1185">Reference proteome</keyword>
<proteinExistence type="predicted"/>
<accession>A0A545UFT8</accession>
<evidence type="ECO:0008006" key="3">
    <source>
        <dbReference type="Google" id="ProtNLM"/>
    </source>
</evidence>
<organism evidence="1 2">
    <name type="scientific">Aliikangiella coralliicola</name>
    <dbReference type="NCBI Taxonomy" id="2592383"/>
    <lineage>
        <taxon>Bacteria</taxon>
        <taxon>Pseudomonadati</taxon>
        <taxon>Pseudomonadota</taxon>
        <taxon>Gammaproteobacteria</taxon>
        <taxon>Oceanospirillales</taxon>
        <taxon>Pleioneaceae</taxon>
        <taxon>Aliikangiella</taxon>
    </lineage>
</organism>
<dbReference type="Proteomes" id="UP000315439">
    <property type="component" value="Unassembled WGS sequence"/>
</dbReference>
<dbReference type="PROSITE" id="PS51257">
    <property type="entry name" value="PROKAR_LIPOPROTEIN"/>
    <property type="match status" value="1"/>
</dbReference>
<sequence>MSKQFLIFIVLLLSACAPHFYKAKSLIIHADNIEVVSYGELSSNCIGRSSIPRSYKLVRELYTLELFVSALQVGIRVVEPEGGRYTLDSPELKANSPSVTNIDISYGHYFSTTIDKDITLNIREQGNKIASELFSLNVNACNAVVVDTI</sequence>
<dbReference type="AlphaFoldDB" id="A0A545UFT8"/>
<dbReference type="EMBL" id="VIKS01000004">
    <property type="protein sequence ID" value="TQV88253.1"/>
    <property type="molecule type" value="Genomic_DNA"/>
</dbReference>
<name>A0A545UFT8_9GAMM</name>